<dbReference type="AlphaFoldDB" id="A0A328YGX0"/>
<gene>
    <name evidence="1" type="ORF">CLV55_105124</name>
</gene>
<dbReference type="EMBL" id="QLSZ01000005">
    <property type="protein sequence ID" value="RAR72554.1"/>
    <property type="molecule type" value="Genomic_DNA"/>
</dbReference>
<evidence type="ECO:0000313" key="1">
    <source>
        <dbReference type="EMBL" id="RAR72554.1"/>
    </source>
</evidence>
<dbReference type="OrthoDB" id="9882368at2"/>
<evidence type="ECO:0000313" key="2">
    <source>
        <dbReference type="Proteomes" id="UP000248840"/>
    </source>
</evidence>
<keyword evidence="2" id="KW-1185">Reference proteome</keyword>
<protein>
    <submittedName>
        <fullName evidence="1">Uncharacterized protein</fullName>
    </submittedName>
</protein>
<proteinExistence type="predicted"/>
<reference evidence="1 2" key="1">
    <citation type="submission" date="2018-06" db="EMBL/GenBank/DDBJ databases">
        <title>Genomic Encyclopedia of Archaeal and Bacterial Type Strains, Phase II (KMG-II): from individual species to whole genera.</title>
        <authorList>
            <person name="Goeker M."/>
        </authorList>
    </citation>
    <scope>NUCLEOTIDE SEQUENCE [LARGE SCALE GENOMIC DNA]</scope>
    <source>
        <strain evidence="1 2">DSM 25663</strain>
    </source>
</reference>
<name>A0A328YGX0_9FLAO</name>
<organism evidence="1 2">
    <name type="scientific">Flavobacterium aciduliphilum</name>
    <dbReference type="NCBI Taxonomy" id="1101402"/>
    <lineage>
        <taxon>Bacteria</taxon>
        <taxon>Pseudomonadati</taxon>
        <taxon>Bacteroidota</taxon>
        <taxon>Flavobacteriia</taxon>
        <taxon>Flavobacteriales</taxon>
        <taxon>Flavobacteriaceae</taxon>
        <taxon>Flavobacterium</taxon>
    </lineage>
</organism>
<comment type="caution">
    <text evidence="1">The sequence shown here is derived from an EMBL/GenBank/DDBJ whole genome shotgun (WGS) entry which is preliminary data.</text>
</comment>
<accession>A0A328YGX0</accession>
<sequence length="139" mass="15390">MFGIIIALIISIGIFVLNQNKKGSVDMDTSKNITTIKSNLSLQKTLKVIIKFAQNNGYKVDDFDESKGVIILSDSASFSTNTNGYIYPINIFEKNESEVMIQIGTDNKSLINKSFLGPLGNRAHENCVNGIRTALYSEY</sequence>
<dbReference type="Proteomes" id="UP000248840">
    <property type="component" value="Unassembled WGS sequence"/>
</dbReference>
<dbReference type="RefSeq" id="WP_112113035.1">
    <property type="nucleotide sequence ID" value="NZ_QLSZ01000005.1"/>
</dbReference>